<keyword evidence="2" id="KW-1185">Reference proteome</keyword>
<sequence length="76" mass="8127">MSYIIILEAVVEKKVSVCLSSRQGPHLGPRASCWTPVDEAASTAAQRSDPVAVICHRRCEPRPPGGPSPLLPPLIN</sequence>
<name>A0A4Z2FZD1_9TELE</name>
<dbReference type="Proteomes" id="UP000314294">
    <property type="component" value="Unassembled WGS sequence"/>
</dbReference>
<reference evidence="1 2" key="1">
    <citation type="submission" date="2019-03" db="EMBL/GenBank/DDBJ databases">
        <title>First draft genome of Liparis tanakae, snailfish: a comprehensive survey of snailfish specific genes.</title>
        <authorList>
            <person name="Kim W."/>
            <person name="Song I."/>
            <person name="Jeong J.-H."/>
            <person name="Kim D."/>
            <person name="Kim S."/>
            <person name="Ryu S."/>
            <person name="Song J.Y."/>
            <person name="Lee S.K."/>
        </authorList>
    </citation>
    <scope>NUCLEOTIDE SEQUENCE [LARGE SCALE GENOMIC DNA]</scope>
    <source>
        <tissue evidence="1">Muscle</tissue>
    </source>
</reference>
<evidence type="ECO:0000313" key="2">
    <source>
        <dbReference type="Proteomes" id="UP000314294"/>
    </source>
</evidence>
<comment type="caution">
    <text evidence="1">The sequence shown here is derived from an EMBL/GenBank/DDBJ whole genome shotgun (WGS) entry which is preliminary data.</text>
</comment>
<accession>A0A4Z2FZD1</accession>
<evidence type="ECO:0000313" key="1">
    <source>
        <dbReference type="EMBL" id="TNN46577.1"/>
    </source>
</evidence>
<proteinExistence type="predicted"/>
<dbReference type="EMBL" id="SRLO01000782">
    <property type="protein sequence ID" value="TNN46577.1"/>
    <property type="molecule type" value="Genomic_DNA"/>
</dbReference>
<dbReference type="AlphaFoldDB" id="A0A4Z2FZD1"/>
<gene>
    <name evidence="1" type="ORF">EYF80_043206</name>
</gene>
<organism evidence="1 2">
    <name type="scientific">Liparis tanakae</name>
    <name type="common">Tanaka's snailfish</name>
    <dbReference type="NCBI Taxonomy" id="230148"/>
    <lineage>
        <taxon>Eukaryota</taxon>
        <taxon>Metazoa</taxon>
        <taxon>Chordata</taxon>
        <taxon>Craniata</taxon>
        <taxon>Vertebrata</taxon>
        <taxon>Euteleostomi</taxon>
        <taxon>Actinopterygii</taxon>
        <taxon>Neopterygii</taxon>
        <taxon>Teleostei</taxon>
        <taxon>Neoteleostei</taxon>
        <taxon>Acanthomorphata</taxon>
        <taxon>Eupercaria</taxon>
        <taxon>Perciformes</taxon>
        <taxon>Cottioidei</taxon>
        <taxon>Cottales</taxon>
        <taxon>Liparidae</taxon>
        <taxon>Liparis</taxon>
    </lineage>
</organism>
<protein>
    <submittedName>
        <fullName evidence="1">Uncharacterized protein</fullName>
    </submittedName>
</protein>